<dbReference type="Proteomes" id="UP001209279">
    <property type="component" value="Chromosome"/>
</dbReference>
<evidence type="ECO:0008006" key="3">
    <source>
        <dbReference type="Google" id="ProtNLM"/>
    </source>
</evidence>
<dbReference type="AlphaFoldDB" id="A0AAJ5MHY6"/>
<sequence length="219" mass="23469">MKDRYGGLDGSFSAQLQQFAEAAAEAVELTFREMVIAIGRNLIVMSPVGNPDLWKVNIESQGKAGAEVASYNAKAASINAVIAADSSNFTKSGNLKRGIKYRKPLTKREQLENYGYGAGVRRVGQGYVGGRFRSNWQLTAGNPASGEIDEVESAGATITKLVAVAGDLTLGEVAYIVNNLPYAIPLEYGHSTQAPAGMVRVTIADFQNIVNRIIEARKV</sequence>
<protein>
    <recommendedName>
        <fullName evidence="3">Prophage PssSM-02</fullName>
    </recommendedName>
</protein>
<dbReference type="EMBL" id="CP083803">
    <property type="protein sequence ID" value="UXZ43602.1"/>
    <property type="molecule type" value="Genomic_DNA"/>
</dbReference>
<organism evidence="1 2">
    <name type="scientific">Pseudomonas soli</name>
    <dbReference type="NCBI Taxonomy" id="1306993"/>
    <lineage>
        <taxon>Bacteria</taxon>
        <taxon>Pseudomonadati</taxon>
        <taxon>Pseudomonadota</taxon>
        <taxon>Gammaproteobacteria</taxon>
        <taxon>Pseudomonadales</taxon>
        <taxon>Pseudomonadaceae</taxon>
        <taxon>Pseudomonas</taxon>
    </lineage>
</organism>
<proteinExistence type="predicted"/>
<name>A0AAJ5MHY6_9PSED</name>
<accession>A0AAJ5MHY6</accession>
<dbReference type="RefSeq" id="WP_263158103.1">
    <property type="nucleotide sequence ID" value="NZ_CP083803.1"/>
</dbReference>
<reference evidence="1" key="1">
    <citation type="submission" date="2021-08" db="EMBL/GenBank/DDBJ databases">
        <authorList>
            <person name="Yaryura P.M."/>
            <person name="Bianco M.I."/>
            <person name="Morais C."/>
            <person name="Setubal J.C."/>
        </authorList>
    </citation>
    <scope>NUCLEOTIDE SEQUENCE</scope>
    <source>
        <strain evidence="1">AP1</strain>
    </source>
</reference>
<evidence type="ECO:0000313" key="2">
    <source>
        <dbReference type="Proteomes" id="UP001209279"/>
    </source>
</evidence>
<evidence type="ECO:0000313" key="1">
    <source>
        <dbReference type="EMBL" id="UXZ43602.1"/>
    </source>
</evidence>
<gene>
    <name evidence="1" type="ORF">K7K07_16115</name>
</gene>